<dbReference type="InterPro" id="IPR006805">
    <property type="entry name" value="Anth_synth_I_N"/>
</dbReference>
<evidence type="ECO:0000256" key="3">
    <source>
        <dbReference type="ARBA" id="ARBA00020653"/>
    </source>
</evidence>
<comment type="function">
    <text evidence="7">Part of a heterotetrameric complex that catalyzes the two-step biosynthesis of anthranilate, an intermediate in the biosynthesis of L-tryptophan. In the first step, the glutamine-binding beta subunit (TrpG) of anthranilate synthase (AS) provides the glutamine amidotransferase activity which generates ammonia as a substrate that, along with chorismate, is used in the second step, catalyzed by the large alpha subunit of AS (TrpE) to produce anthranilate. In the absence of TrpG, TrpE can synthesize anthranilate directly from chorismate and high concentrations of ammonia.</text>
</comment>
<dbReference type="Proteomes" id="UP000679179">
    <property type="component" value="Unassembled WGS sequence"/>
</dbReference>
<dbReference type="PRINTS" id="PR00095">
    <property type="entry name" value="ANTSNTHASEI"/>
</dbReference>
<dbReference type="GO" id="GO:0000162">
    <property type="term" value="P:L-tryptophan biosynthetic process"/>
    <property type="evidence" value="ECO:0007669"/>
    <property type="project" value="TreeGrafter"/>
</dbReference>
<dbReference type="Pfam" id="PF04715">
    <property type="entry name" value="Anth_synt_I_N"/>
    <property type="match status" value="2"/>
</dbReference>
<dbReference type="InterPro" id="IPR015890">
    <property type="entry name" value="Chorismate_C"/>
</dbReference>
<dbReference type="Pfam" id="PF00425">
    <property type="entry name" value="Chorismate_bind"/>
    <property type="match status" value="1"/>
</dbReference>
<keyword evidence="5" id="KW-0460">Magnesium</keyword>
<organism evidence="11 12">
    <name type="scientific">Clostridium polyendosporum</name>
    <dbReference type="NCBI Taxonomy" id="69208"/>
    <lineage>
        <taxon>Bacteria</taxon>
        <taxon>Bacillati</taxon>
        <taxon>Bacillota</taxon>
        <taxon>Clostridia</taxon>
        <taxon>Eubacteriales</taxon>
        <taxon>Clostridiaceae</taxon>
        <taxon>Clostridium</taxon>
    </lineage>
</organism>
<accession>A0A919S0Z3</accession>
<dbReference type="RefSeq" id="WP_246503535.1">
    <property type="nucleotide sequence ID" value="NZ_BOPZ01000022.1"/>
</dbReference>
<dbReference type="InterPro" id="IPR019999">
    <property type="entry name" value="Anth_synth_I-like"/>
</dbReference>
<comment type="subunit">
    <text evidence="2">Heterotetramer consisting of two non-identical subunits: a beta subunit (TrpG) and a large alpha subunit (TrpE).</text>
</comment>
<evidence type="ECO:0000256" key="2">
    <source>
        <dbReference type="ARBA" id="ARBA00011575"/>
    </source>
</evidence>
<feature type="domain" description="Chorismate-utilising enzyme C-terminal" evidence="9">
    <location>
        <begin position="170"/>
        <end position="423"/>
    </location>
</feature>
<keyword evidence="12" id="KW-1185">Reference proteome</keyword>
<evidence type="ECO:0000256" key="1">
    <source>
        <dbReference type="ARBA" id="ARBA00001946"/>
    </source>
</evidence>
<dbReference type="GO" id="GO:0004049">
    <property type="term" value="F:anthranilate synthase activity"/>
    <property type="evidence" value="ECO:0007669"/>
    <property type="project" value="UniProtKB-EC"/>
</dbReference>
<comment type="catalytic activity">
    <reaction evidence="8">
        <text>chorismate + L-glutamine = anthranilate + pyruvate + L-glutamate + H(+)</text>
        <dbReference type="Rhea" id="RHEA:21732"/>
        <dbReference type="ChEBI" id="CHEBI:15361"/>
        <dbReference type="ChEBI" id="CHEBI:15378"/>
        <dbReference type="ChEBI" id="CHEBI:16567"/>
        <dbReference type="ChEBI" id="CHEBI:29748"/>
        <dbReference type="ChEBI" id="CHEBI:29985"/>
        <dbReference type="ChEBI" id="CHEBI:58359"/>
        <dbReference type="EC" id="4.1.3.27"/>
    </reaction>
</comment>
<dbReference type="SUPFAM" id="SSF56322">
    <property type="entry name" value="ADC synthase"/>
    <property type="match status" value="1"/>
</dbReference>
<evidence type="ECO:0000256" key="5">
    <source>
        <dbReference type="ARBA" id="ARBA00022842"/>
    </source>
</evidence>
<comment type="cofactor">
    <cofactor evidence="1">
        <name>Mg(2+)</name>
        <dbReference type="ChEBI" id="CHEBI:18420"/>
    </cofactor>
</comment>
<dbReference type="PANTHER" id="PTHR11236:SF48">
    <property type="entry name" value="ISOCHORISMATE SYNTHASE MENF"/>
    <property type="match status" value="1"/>
</dbReference>
<feature type="domain" description="Anthranilate synthase component I N-terminal" evidence="10">
    <location>
        <begin position="16"/>
        <end position="51"/>
    </location>
</feature>
<reference evidence="11" key="1">
    <citation type="submission" date="2021-03" db="EMBL/GenBank/DDBJ databases">
        <title>Taxonomic study of Clostridium polyendosporum from meadow-gley soil under rice.</title>
        <authorList>
            <person name="Kobayashi H."/>
            <person name="Tanizawa Y."/>
            <person name="Yagura M."/>
        </authorList>
    </citation>
    <scope>NUCLEOTIDE SEQUENCE</scope>
    <source>
        <strain evidence="11">JCM 30710</strain>
    </source>
</reference>
<feature type="domain" description="Anthranilate synthase component I N-terminal" evidence="10">
    <location>
        <begin position="56"/>
        <end position="129"/>
    </location>
</feature>
<keyword evidence="4" id="KW-0479">Metal-binding</keyword>
<evidence type="ECO:0000256" key="8">
    <source>
        <dbReference type="ARBA" id="ARBA00047683"/>
    </source>
</evidence>
<sequence length="439" mass="49522">MKDLFVYTKRIPSNGETPVTLYEKLVGEKQGFLLESNDVIKGRYSFIGKNNKDLKQSLNEIKENISKFKVYCNENIPFTGGYVGVITYDVAKELEEIPNENPDNIGFPKCNFFFIDEFLAYDHKTDEIIVASLYEEKLKELEDSILKGKVLEREKRANSKELNIKYHVTKEDFINKVNKAKDYIEDGDIFQVVLSQRVSMDITIHPLEIYKTLRVINPSPYLFYFNFNDFQVLGSSPESMVEVRNGIVTTCPIAGTRPRGCNEQEDEILKEELLADEKERAEHLMLVDLARNDIGKISKIGTVKVPTFMNVEKYSHVMHIVSLVNGEIKDELNGIDAVLATLPAGTLSGAPKIRAMEIIEELEEEKRGVYGGAIGYFGLDGNMDTCIGIRMVVCKDNKAFVQAGAGIVMDSIPEKEYEETLHKASAIITAIKKAEGEKI</sequence>
<keyword evidence="6" id="KW-0456">Lyase</keyword>
<proteinExistence type="predicted"/>
<gene>
    <name evidence="11" type="primary">parB</name>
    <name evidence="11" type="ORF">CPJCM30710_24780</name>
</gene>
<comment type="caution">
    <text evidence="11">The sequence shown here is derived from an EMBL/GenBank/DDBJ whole genome shotgun (WGS) entry which is preliminary data.</text>
</comment>
<dbReference type="InterPro" id="IPR005801">
    <property type="entry name" value="ADC_synthase"/>
</dbReference>
<evidence type="ECO:0000256" key="6">
    <source>
        <dbReference type="ARBA" id="ARBA00023239"/>
    </source>
</evidence>
<evidence type="ECO:0000256" key="4">
    <source>
        <dbReference type="ARBA" id="ARBA00022723"/>
    </source>
</evidence>
<dbReference type="AlphaFoldDB" id="A0A919S0Z3"/>
<evidence type="ECO:0000259" key="10">
    <source>
        <dbReference type="Pfam" id="PF04715"/>
    </source>
</evidence>
<dbReference type="PANTHER" id="PTHR11236">
    <property type="entry name" value="AMINOBENZOATE/ANTHRANILATE SYNTHASE"/>
    <property type="match status" value="1"/>
</dbReference>
<evidence type="ECO:0000313" key="12">
    <source>
        <dbReference type="Proteomes" id="UP000679179"/>
    </source>
</evidence>
<dbReference type="Gene3D" id="3.60.120.10">
    <property type="entry name" value="Anthranilate synthase"/>
    <property type="match status" value="1"/>
</dbReference>
<dbReference type="EMBL" id="BOPZ01000022">
    <property type="protein sequence ID" value="GIM29812.1"/>
    <property type="molecule type" value="Genomic_DNA"/>
</dbReference>
<name>A0A919S0Z3_9CLOT</name>
<dbReference type="GO" id="GO:0046872">
    <property type="term" value="F:metal ion binding"/>
    <property type="evidence" value="ECO:0007669"/>
    <property type="project" value="UniProtKB-KW"/>
</dbReference>
<evidence type="ECO:0000256" key="7">
    <source>
        <dbReference type="ARBA" id="ARBA00025634"/>
    </source>
</evidence>
<evidence type="ECO:0000259" key="9">
    <source>
        <dbReference type="Pfam" id="PF00425"/>
    </source>
</evidence>
<protein>
    <recommendedName>
        <fullName evidence="3">Anthranilate synthase component 1</fullName>
    </recommendedName>
</protein>
<evidence type="ECO:0000313" key="11">
    <source>
        <dbReference type="EMBL" id="GIM29812.1"/>
    </source>
</evidence>